<evidence type="ECO:0000313" key="3">
    <source>
        <dbReference type="Proteomes" id="UP000245624"/>
    </source>
</evidence>
<dbReference type="PANTHER" id="PTHR33993">
    <property type="entry name" value="GLYOXALASE-RELATED"/>
    <property type="match status" value="1"/>
</dbReference>
<dbReference type="InterPro" id="IPR037523">
    <property type="entry name" value="VOC_core"/>
</dbReference>
<dbReference type="EMBL" id="QGTD01000004">
    <property type="protein sequence ID" value="PWU69860.1"/>
    <property type="molecule type" value="Genomic_DNA"/>
</dbReference>
<dbReference type="OrthoDB" id="9804235at2"/>
<dbReference type="PROSITE" id="PS51819">
    <property type="entry name" value="VOC"/>
    <property type="match status" value="1"/>
</dbReference>
<dbReference type="InterPro" id="IPR029068">
    <property type="entry name" value="Glyas_Bleomycin-R_OHBP_Dase"/>
</dbReference>
<dbReference type="RefSeq" id="WP_109983254.1">
    <property type="nucleotide sequence ID" value="NZ_QGTD01000004.1"/>
</dbReference>
<dbReference type="SUPFAM" id="SSF54593">
    <property type="entry name" value="Glyoxalase/Bleomycin resistance protein/Dihydroxybiphenyl dioxygenase"/>
    <property type="match status" value="1"/>
</dbReference>
<protein>
    <recommendedName>
        <fullName evidence="1">VOC domain-containing protein</fullName>
    </recommendedName>
</protein>
<evidence type="ECO:0000259" key="1">
    <source>
        <dbReference type="PROSITE" id="PS51819"/>
    </source>
</evidence>
<dbReference type="InterPro" id="IPR041581">
    <property type="entry name" value="Glyoxalase_6"/>
</dbReference>
<organism evidence="2 3">
    <name type="scientific">Gracilibacillus dipsosauri</name>
    <dbReference type="NCBI Taxonomy" id="178340"/>
    <lineage>
        <taxon>Bacteria</taxon>
        <taxon>Bacillati</taxon>
        <taxon>Bacillota</taxon>
        <taxon>Bacilli</taxon>
        <taxon>Bacillales</taxon>
        <taxon>Bacillaceae</taxon>
        <taxon>Gracilibacillus</taxon>
    </lineage>
</organism>
<proteinExistence type="predicted"/>
<sequence>MGKIVGFEMSSQQPEKAIKFYSKVFGWEFSEPNWDYWGVSTDKGITDTGINGGISKGPSDYPHGTRIQIEVDSIDVTISKAKENGALVVREKMEFSDFFLAYLVDPTGIGFGLIQKK</sequence>
<dbReference type="AlphaFoldDB" id="A0A317L4F5"/>
<comment type="caution">
    <text evidence="2">The sequence shown here is derived from an EMBL/GenBank/DDBJ whole genome shotgun (WGS) entry which is preliminary data.</text>
</comment>
<accession>A0A317L4F5</accession>
<dbReference type="InterPro" id="IPR052164">
    <property type="entry name" value="Anthracycline_SecMetBiosynth"/>
</dbReference>
<dbReference type="Gene3D" id="3.10.180.10">
    <property type="entry name" value="2,3-Dihydroxybiphenyl 1,2-Dioxygenase, domain 1"/>
    <property type="match status" value="1"/>
</dbReference>
<reference evidence="2 3" key="1">
    <citation type="submission" date="2018-05" db="EMBL/GenBank/DDBJ databases">
        <title>Genomic analysis of Gracilibacillus dipsosauri DD1 reveals novel features of a salt-tolerant amylase.</title>
        <authorList>
            <person name="Deutch C.E."/>
            <person name="Yang S."/>
        </authorList>
    </citation>
    <scope>NUCLEOTIDE SEQUENCE [LARGE SCALE GENOMIC DNA]</scope>
    <source>
        <strain evidence="2 3">DD1</strain>
    </source>
</reference>
<dbReference type="Proteomes" id="UP000245624">
    <property type="component" value="Unassembled WGS sequence"/>
</dbReference>
<gene>
    <name evidence="2" type="ORF">DLJ74_02710</name>
</gene>
<feature type="domain" description="VOC" evidence="1">
    <location>
        <begin position="3"/>
        <end position="116"/>
    </location>
</feature>
<dbReference type="Pfam" id="PF18029">
    <property type="entry name" value="Glyoxalase_6"/>
    <property type="match status" value="1"/>
</dbReference>
<name>A0A317L4F5_9BACI</name>
<keyword evidence="3" id="KW-1185">Reference proteome</keyword>
<evidence type="ECO:0000313" key="2">
    <source>
        <dbReference type="EMBL" id="PWU69860.1"/>
    </source>
</evidence>